<reference evidence="13" key="1">
    <citation type="journal article" date="2009" name="ChemBioChem">
        <title>Analysis of the indanomycin biosynthetic gene cluster from Streptomyces antibioticus NRRL 8167.</title>
        <authorList>
            <person name="Kelly W.L."/>
            <person name="Li C."/>
            <person name="Roege K.E."/>
        </authorList>
    </citation>
    <scope>NUCLEOTIDE SEQUENCE</scope>
    <source>
        <strain evidence="13">NRRL8167</strain>
    </source>
</reference>
<dbReference type="SUPFAM" id="SSF55048">
    <property type="entry name" value="Probable ACP-binding domain of malonyl-CoA ACP transacylase"/>
    <property type="match status" value="1"/>
</dbReference>
<feature type="active site" description="Proton donor; for dehydratase activity" evidence="9">
    <location>
        <position position="1120"/>
    </location>
</feature>
<dbReference type="SUPFAM" id="SSF51735">
    <property type="entry name" value="NAD(P)-binding Rossmann-fold domains"/>
    <property type="match status" value="3"/>
</dbReference>
<dbReference type="Pfam" id="PF08990">
    <property type="entry name" value="Docking"/>
    <property type="match status" value="1"/>
</dbReference>
<dbReference type="InterPro" id="IPR009081">
    <property type="entry name" value="PP-bd_ACP"/>
</dbReference>
<dbReference type="Pfam" id="PF14765">
    <property type="entry name" value="PS-DH"/>
    <property type="match status" value="1"/>
</dbReference>
<evidence type="ECO:0000256" key="8">
    <source>
        <dbReference type="ARBA" id="ARBA00023315"/>
    </source>
</evidence>
<evidence type="ECO:0000256" key="2">
    <source>
        <dbReference type="ARBA" id="ARBA00004792"/>
    </source>
</evidence>
<evidence type="ECO:0000256" key="1">
    <source>
        <dbReference type="ARBA" id="ARBA00001957"/>
    </source>
</evidence>
<feature type="region of interest" description="N-terminal hotdog fold" evidence="9">
    <location>
        <begin position="925"/>
        <end position="1047"/>
    </location>
</feature>
<dbReference type="CDD" id="cd00833">
    <property type="entry name" value="PKS"/>
    <property type="match status" value="1"/>
</dbReference>
<dbReference type="InterPro" id="IPR036299">
    <property type="entry name" value="Polyketide_synth_docking_sf"/>
</dbReference>
<keyword evidence="5" id="KW-0808">Transferase</keyword>
<dbReference type="InterPro" id="IPR042104">
    <property type="entry name" value="PKS_dehydratase_sf"/>
</dbReference>
<dbReference type="Gene3D" id="3.40.366.10">
    <property type="entry name" value="Malonyl-Coenzyme A Acyl Carrier Protein, domain 2"/>
    <property type="match status" value="1"/>
</dbReference>
<dbReference type="Gene3D" id="3.10.129.110">
    <property type="entry name" value="Polyketide synthase dehydratase"/>
    <property type="match status" value="1"/>
</dbReference>
<dbReference type="EMBL" id="FJ545274">
    <property type="protein sequence ID" value="ACN69991.1"/>
    <property type="molecule type" value="Genomic_DNA"/>
</dbReference>
<dbReference type="PROSITE" id="PS52004">
    <property type="entry name" value="KS3_2"/>
    <property type="match status" value="1"/>
</dbReference>
<feature type="active site" description="Proton acceptor; for dehydratase activity" evidence="9">
    <location>
        <position position="957"/>
    </location>
</feature>
<dbReference type="CDD" id="cd05195">
    <property type="entry name" value="enoyl_red"/>
    <property type="match status" value="1"/>
</dbReference>
<protein>
    <submittedName>
        <fullName evidence="13">Polyketide synthase</fullName>
    </submittedName>
</protein>
<dbReference type="Pfam" id="PF08659">
    <property type="entry name" value="KR"/>
    <property type="match status" value="1"/>
</dbReference>
<dbReference type="PROSITE" id="PS01162">
    <property type="entry name" value="QOR_ZETA_CRYSTAL"/>
    <property type="match status" value="1"/>
</dbReference>
<dbReference type="InterPro" id="IPR049552">
    <property type="entry name" value="PKS_DH_N"/>
</dbReference>
<dbReference type="SUPFAM" id="SSF101173">
    <property type="entry name" value="Docking domain B of the erythromycin polyketide synthase (DEBS)"/>
    <property type="match status" value="1"/>
</dbReference>
<comment type="cofactor">
    <cofactor evidence="1">
        <name>pantetheine 4'-phosphate</name>
        <dbReference type="ChEBI" id="CHEBI:47942"/>
    </cofactor>
</comment>
<dbReference type="Gene3D" id="3.90.180.10">
    <property type="entry name" value="Medium-chain alcohol dehydrogenases, catalytic domain"/>
    <property type="match status" value="1"/>
</dbReference>
<dbReference type="SMART" id="SM00823">
    <property type="entry name" value="PKS_PP"/>
    <property type="match status" value="1"/>
</dbReference>
<dbReference type="InterPro" id="IPR036736">
    <property type="entry name" value="ACP-like_sf"/>
</dbReference>
<dbReference type="InterPro" id="IPR049551">
    <property type="entry name" value="PKS_DH_C"/>
</dbReference>
<dbReference type="Pfam" id="PF22953">
    <property type="entry name" value="SpnB_Rossmann"/>
    <property type="match status" value="1"/>
</dbReference>
<evidence type="ECO:0000313" key="13">
    <source>
        <dbReference type="EMBL" id="ACN69991.1"/>
    </source>
</evidence>
<dbReference type="SMART" id="SM01294">
    <property type="entry name" value="PKS_PP_betabranch"/>
    <property type="match status" value="1"/>
</dbReference>
<dbReference type="GO" id="GO:0008270">
    <property type="term" value="F:zinc ion binding"/>
    <property type="evidence" value="ECO:0007669"/>
    <property type="project" value="InterPro"/>
</dbReference>
<dbReference type="InterPro" id="IPR002364">
    <property type="entry name" value="Quin_OxRdtase/zeta-crystal_CS"/>
</dbReference>
<dbReference type="SUPFAM" id="SSF50129">
    <property type="entry name" value="GroES-like"/>
    <property type="match status" value="1"/>
</dbReference>
<dbReference type="GO" id="GO:0033068">
    <property type="term" value="P:macrolide biosynthetic process"/>
    <property type="evidence" value="ECO:0007669"/>
    <property type="project" value="UniProtKB-ARBA"/>
</dbReference>
<dbReference type="Pfam" id="PF08240">
    <property type="entry name" value="ADH_N"/>
    <property type="match status" value="1"/>
</dbReference>
<sequence>MHMVGVEEKLRDYLRRVTGELSETRQRLKEAEAESREPIAIVSMACRFPGGIESPQDYWRLLAEGRDAVAGFPDDRGWDLDNLFDPDPDAPGKSYAREGAFVHGASEFDAELFGISPREALSMDPQQRLLLEAAWEVFERAGLDPGALKGRDIGVFAGAAWSDYVSGSRKVPDSAEGYAITGGSSSVLSGRVAYTFGLEGPAVTVDTACSSSLVAMHLASQALRSGECSMALAGGVSVLVSPYPFVGFSRQRGLAPDGRCKPFADRADGTGWGEGVGMLLLERLSDARRNGHEVLAVLRGSAVNQDGASSGLTAPNGPSQQRVIRAALANAGLTASDVDAVEAHGTGTSLGDPIEAQALLATYGQGRPEGRPLWLGSVKSNIAHTQATAGAAGVIKMVLAMRHGLLPKSLHVDAPSTNVDWSAGAVELLTVAREWPEVDRPWRAGVSSFGVSGTNAHVIVEEAPESSADAVAESGVRVPVPVVPWVVSARSAEGLAAQAERLARFVGERSDQDPVDIGFSLVRSRSLLEHRAVVLGKGRDDLVAGLASLASDGSATGVVSGVARGRARVAFGFSGQGAQRVGMGAELASVYPVFAEALAEVTGALGLDPEVFGDVDRLGRTEVTQAALFAFEVAVVRLLESFGVRPDVLIGHSIGEIAAAYVAGVFSLGDAAALVGARGRLMQALPAGGVMVAVQAGEAEVVAALEGFADRVSLAAVNGPSSVVVSGEAEAVEQVVARLGKVKSKRLRVSHAFHSPLMEPMLADFRQVAEQITYNEPQLPVVSNVSGRLAEPGELTTPDYWVRHVREAVRFGDGVRALAADGVGVLVEVGPDSVLTALARESLDGEDGLRAVPLLRKDRPEPETLLTGVAQAFTHGVQVDWPALLPGGRRVELPTYAFQRRRYWLEDADPTGGDPAALGLTAADHPLLGAAVPLAEDQGIVITSRLSLRTHPWLADHEIGGTVLLPGAGLVEIALRAGDEVGCGRVEELTLEIPLVVPQEGGVTVQIRVGAPDESGWRPMTVHSRTDPEEEWTRHVSGVLSPDVPTERYDLGAWPPAGATPVELDGFYEAYARLGYAYGPSFQGLRAAWRRGDEVFAEVSLPVEEQETAGRFTLHPALLDAALQSAGAGAFFDSGGSMRLPFAWSGVSVFAAGASTVRVRLSPAGPDAVTVALADPTGAPVALVERLLIPEMSPEQLERVRGEEKEAPYVLDWVPVEVPADDLVRPERWTLLGGADAGVGLDVAGAFASLEPSDGAPEFVVLPCVPPTSPTRAADVRQSTLQALTVLQNWVTDERHADSRLVLVTRRAVGVGAHDDVPDLTHAALWGLVRSAQTENPGRFLLVDLDEGAELAEVLPGALGSGESQVAVRAGRVLAARLARSGSGGAELVPPAGAPWRLDTTSPGTLENLALVPSAEEPLGPLDVRVSVRAAGLNFRDVLIALGMYPGDARMGGEGAGVVTDVGSEVTTLAPGDRVMGMLSSAFGPTAVSDHRALVRVPDDWSFEQAASVPTVFATAYYGLVDLAELRAGQSVLVHAAAGGVGMAAVQLARHLGAEVFGTASTGKWDSLRAGGLDAEHIASSRTVEFEETFLAATAGRGVDVVLDSLAGEFVDASLRLLPRGGRFVEMGKADIRDAERVAADHPGVTYRSFDLLEAGLDRFQEILTEVVRLFERGVLRHLPVTAWDVRRAAEAFRFVSQARHVGKNVLVMPRVWDRDGTVLITGGTGALGALVARHLVAEHGMRNVLLAGRRGVDAPGARELLAELETAGAQVSVVACDVADRDAVAELIAKVPVEHPLTAVVHTAGVVADATLTALDAERVDTVLRAKVDAVLHLHEATRGLDLAGFVLFSSASGIFGSPGQGNYAAANSFIDAFAHHRRAQGLPALSLAWGLWARTSGMAGQLGHDDVARISRTGLAPITDDQGMALLDAALGAGRPLLVPVRLDRAALRSQATAGTLPPILRGLVRATVRRAASTAAAQGPSLAERLAGLPVTEHERIVVELVRADLAAVLGHSSSAGIDPGRAFQDMGIDSLTAVELRNRLNGATGLRLAASLVFDYPTPNALATHILDELALDTAGAGAAGEPDGPAPAPADEARFRRVINSIPLDRIRRAGLLDALLGLAGTSADTAASDDFDQEEDGPAIASMDVDDLVRIALGESDTTADITEGTDRS</sequence>
<feature type="domain" description="Ketosynthase family 3 (KS3)" evidence="11">
    <location>
        <begin position="36"/>
        <end position="462"/>
    </location>
</feature>
<dbReference type="Pfam" id="PF00698">
    <property type="entry name" value="Acyl_transf_1"/>
    <property type="match status" value="1"/>
</dbReference>
<keyword evidence="3" id="KW-0596">Phosphopantetheine</keyword>
<dbReference type="InterPro" id="IPR001227">
    <property type="entry name" value="Ac_transferase_dom_sf"/>
</dbReference>
<dbReference type="SUPFAM" id="SSF53901">
    <property type="entry name" value="Thiolase-like"/>
    <property type="match status" value="1"/>
</dbReference>
<feature type="domain" description="PKS/mFAS DH" evidence="12">
    <location>
        <begin position="925"/>
        <end position="1198"/>
    </location>
</feature>
<dbReference type="InterPro" id="IPR014031">
    <property type="entry name" value="Ketoacyl_synth_C"/>
</dbReference>
<dbReference type="Pfam" id="PF13602">
    <property type="entry name" value="ADH_zinc_N_2"/>
    <property type="match status" value="1"/>
</dbReference>
<dbReference type="SUPFAM" id="SSF52151">
    <property type="entry name" value="FabD/lysophospholipase-like"/>
    <property type="match status" value="1"/>
</dbReference>
<dbReference type="InterPro" id="IPR032821">
    <property type="entry name" value="PKS_assoc"/>
</dbReference>
<dbReference type="PROSITE" id="PS52019">
    <property type="entry name" value="PKS_MFAS_DH"/>
    <property type="match status" value="1"/>
</dbReference>
<dbReference type="SMART" id="SM00827">
    <property type="entry name" value="PKS_AT"/>
    <property type="match status" value="1"/>
</dbReference>
<dbReference type="InterPro" id="IPR016036">
    <property type="entry name" value="Malonyl_transacylase_ACP-bd"/>
</dbReference>
<evidence type="ECO:0000256" key="4">
    <source>
        <dbReference type="ARBA" id="ARBA00022553"/>
    </source>
</evidence>
<dbReference type="GO" id="GO:0004315">
    <property type="term" value="F:3-oxoacyl-[acyl-carrier-protein] synthase activity"/>
    <property type="evidence" value="ECO:0007669"/>
    <property type="project" value="InterPro"/>
</dbReference>
<evidence type="ECO:0000256" key="6">
    <source>
        <dbReference type="ARBA" id="ARBA00023194"/>
    </source>
</evidence>
<dbReference type="GO" id="GO:0006633">
    <property type="term" value="P:fatty acid biosynthetic process"/>
    <property type="evidence" value="ECO:0007669"/>
    <property type="project" value="InterPro"/>
</dbReference>
<evidence type="ECO:0000256" key="5">
    <source>
        <dbReference type="ARBA" id="ARBA00022679"/>
    </source>
</evidence>
<dbReference type="InterPro" id="IPR013968">
    <property type="entry name" value="PKS_KR"/>
</dbReference>
<dbReference type="SMART" id="SM00822">
    <property type="entry name" value="PKS_KR"/>
    <property type="match status" value="1"/>
</dbReference>
<dbReference type="InterPro" id="IPR014030">
    <property type="entry name" value="Ketoacyl_synth_N"/>
</dbReference>
<feature type="domain" description="Carrier" evidence="10">
    <location>
        <begin position="1996"/>
        <end position="2074"/>
    </location>
</feature>
<dbReference type="Pfam" id="PF00109">
    <property type="entry name" value="ketoacyl-synt"/>
    <property type="match status" value="1"/>
</dbReference>
<evidence type="ECO:0000256" key="9">
    <source>
        <dbReference type="PROSITE-ProRule" id="PRU01363"/>
    </source>
</evidence>
<dbReference type="InterPro" id="IPR020806">
    <property type="entry name" value="PKS_PP-bd"/>
</dbReference>
<dbReference type="InterPro" id="IPR020843">
    <property type="entry name" value="ER"/>
</dbReference>
<organism evidence="13">
    <name type="scientific">Streptomyces antibioticus</name>
    <dbReference type="NCBI Taxonomy" id="1890"/>
    <lineage>
        <taxon>Bacteria</taxon>
        <taxon>Bacillati</taxon>
        <taxon>Actinomycetota</taxon>
        <taxon>Actinomycetes</taxon>
        <taxon>Kitasatosporales</taxon>
        <taxon>Streptomycetaceae</taxon>
        <taxon>Streptomyces</taxon>
    </lineage>
</organism>
<dbReference type="Gene3D" id="3.30.70.3290">
    <property type="match status" value="1"/>
</dbReference>
<dbReference type="InterPro" id="IPR016039">
    <property type="entry name" value="Thiolase-like"/>
</dbReference>
<dbReference type="InterPro" id="IPR049900">
    <property type="entry name" value="PKS_mFAS_DH"/>
</dbReference>
<dbReference type="PANTHER" id="PTHR43775:SF51">
    <property type="entry name" value="INACTIVE PHENOLPHTHIOCEROL SYNTHESIS POLYKETIDE SYNTHASE TYPE I PKS1-RELATED"/>
    <property type="match status" value="1"/>
</dbReference>
<dbReference type="PROSITE" id="PS00012">
    <property type="entry name" value="PHOSPHOPANTETHEINE"/>
    <property type="match status" value="1"/>
</dbReference>
<dbReference type="CDD" id="cd08956">
    <property type="entry name" value="KR_3_FAS_SDR_x"/>
    <property type="match status" value="1"/>
</dbReference>
<evidence type="ECO:0000259" key="11">
    <source>
        <dbReference type="PROSITE" id="PS52004"/>
    </source>
</evidence>
<keyword evidence="8" id="KW-0012">Acyltransferase</keyword>
<dbReference type="Pfam" id="PF16197">
    <property type="entry name" value="KAsynt_C_assoc"/>
    <property type="match status" value="1"/>
</dbReference>
<dbReference type="SUPFAM" id="SSF47336">
    <property type="entry name" value="ACP-like"/>
    <property type="match status" value="1"/>
</dbReference>
<dbReference type="FunFam" id="1.10.1200.10:FF:000007">
    <property type="entry name" value="Probable polyketide synthase pks17"/>
    <property type="match status" value="1"/>
</dbReference>
<evidence type="ECO:0000259" key="12">
    <source>
        <dbReference type="PROSITE" id="PS52019"/>
    </source>
</evidence>
<dbReference type="Gene3D" id="3.40.50.11460">
    <property type="match status" value="1"/>
</dbReference>
<evidence type="ECO:0000256" key="3">
    <source>
        <dbReference type="ARBA" id="ARBA00022450"/>
    </source>
</evidence>
<keyword evidence="6" id="KW-0045">Antibiotic biosynthesis</keyword>
<dbReference type="Gene3D" id="3.40.50.720">
    <property type="entry name" value="NAD(P)-binding Rossmann-like Domain"/>
    <property type="match status" value="1"/>
</dbReference>
<dbReference type="SMART" id="SM00826">
    <property type="entry name" value="PKS_DH"/>
    <property type="match status" value="1"/>
</dbReference>
<dbReference type="FunFam" id="3.40.47.10:FF:000019">
    <property type="entry name" value="Polyketide synthase type I"/>
    <property type="match status" value="1"/>
</dbReference>
<dbReference type="InterPro" id="IPR020841">
    <property type="entry name" value="PKS_Beta-ketoAc_synthase_dom"/>
</dbReference>
<dbReference type="InterPro" id="IPR014043">
    <property type="entry name" value="Acyl_transferase_dom"/>
</dbReference>
<dbReference type="InterPro" id="IPR013154">
    <property type="entry name" value="ADH-like_N"/>
</dbReference>
<dbReference type="Pfam" id="PF21089">
    <property type="entry name" value="PKS_DH_N"/>
    <property type="match status" value="1"/>
</dbReference>
<dbReference type="SMART" id="SM00829">
    <property type="entry name" value="PKS_ER"/>
    <property type="match status" value="1"/>
</dbReference>
<gene>
    <name evidence="13" type="primary">idmO</name>
</gene>
<keyword evidence="4" id="KW-0597">Phosphoprotein</keyword>
<dbReference type="InterPro" id="IPR050091">
    <property type="entry name" value="PKS_NRPS_Biosynth_Enz"/>
</dbReference>
<dbReference type="SMART" id="SM00825">
    <property type="entry name" value="PKS_KS"/>
    <property type="match status" value="1"/>
</dbReference>
<dbReference type="InterPro" id="IPR015083">
    <property type="entry name" value="NorB/c/GfsB-D-like_docking"/>
</dbReference>
<dbReference type="GO" id="GO:0031177">
    <property type="term" value="F:phosphopantetheine binding"/>
    <property type="evidence" value="ECO:0007669"/>
    <property type="project" value="InterPro"/>
</dbReference>
<proteinExistence type="predicted"/>
<dbReference type="InterPro" id="IPR057326">
    <property type="entry name" value="KR_dom"/>
</dbReference>
<dbReference type="GO" id="GO:0016491">
    <property type="term" value="F:oxidoreductase activity"/>
    <property type="evidence" value="ECO:0007669"/>
    <property type="project" value="InterPro"/>
</dbReference>
<dbReference type="Gene3D" id="3.40.47.10">
    <property type="match status" value="1"/>
</dbReference>
<dbReference type="InterPro" id="IPR011032">
    <property type="entry name" value="GroES-like_sf"/>
</dbReference>
<dbReference type="Pfam" id="PF00550">
    <property type="entry name" value="PP-binding"/>
    <property type="match status" value="1"/>
</dbReference>
<dbReference type="InterPro" id="IPR020807">
    <property type="entry name" value="PKS_DH"/>
</dbReference>
<dbReference type="InterPro" id="IPR016035">
    <property type="entry name" value="Acyl_Trfase/lysoPLipase"/>
</dbReference>
<dbReference type="Pfam" id="PF02801">
    <property type="entry name" value="Ketoacyl-synt_C"/>
    <property type="match status" value="1"/>
</dbReference>
<feature type="region of interest" description="C-terminal hotdog fold" evidence="9">
    <location>
        <begin position="1059"/>
        <end position="1198"/>
    </location>
</feature>
<dbReference type="InterPro" id="IPR018201">
    <property type="entry name" value="Ketoacyl_synth_AS"/>
</dbReference>
<name>C5HV17_STRAT</name>
<dbReference type="PROSITE" id="PS00606">
    <property type="entry name" value="KS3_1"/>
    <property type="match status" value="1"/>
</dbReference>
<dbReference type="InterPro" id="IPR006162">
    <property type="entry name" value="Ppantetheine_attach_site"/>
</dbReference>
<accession>C5HV17</accession>
<evidence type="ECO:0000259" key="10">
    <source>
        <dbReference type="PROSITE" id="PS50075"/>
    </source>
</evidence>
<dbReference type="FunFam" id="3.40.50.720:FF:000209">
    <property type="entry name" value="Polyketide synthase Pks12"/>
    <property type="match status" value="1"/>
</dbReference>
<evidence type="ECO:0000256" key="7">
    <source>
        <dbReference type="ARBA" id="ARBA00023268"/>
    </source>
</evidence>
<dbReference type="InterPro" id="IPR036291">
    <property type="entry name" value="NAD(P)-bd_dom_sf"/>
</dbReference>
<dbReference type="GO" id="GO:0004312">
    <property type="term" value="F:fatty acid synthase activity"/>
    <property type="evidence" value="ECO:0007669"/>
    <property type="project" value="TreeGrafter"/>
</dbReference>
<dbReference type="Gene3D" id="1.10.1200.10">
    <property type="entry name" value="ACP-like"/>
    <property type="match status" value="1"/>
</dbReference>
<dbReference type="FunFam" id="3.90.180.10:FF:000032">
    <property type="entry name" value="Probable polyketide synthase pks1"/>
    <property type="match status" value="1"/>
</dbReference>
<dbReference type="PANTHER" id="PTHR43775">
    <property type="entry name" value="FATTY ACID SYNTHASE"/>
    <property type="match status" value="1"/>
</dbReference>
<keyword evidence="7" id="KW-0511">Multifunctional enzyme</keyword>
<dbReference type="PROSITE" id="PS50075">
    <property type="entry name" value="CARRIER"/>
    <property type="match status" value="1"/>
</dbReference>
<comment type="pathway">
    <text evidence="2">Antibiotic biosynthesis.</text>
</comment>
<dbReference type="InterPro" id="IPR055123">
    <property type="entry name" value="SpnB-like_Rossmann"/>
</dbReference>